<sequence>MSLVKLLKPSICGPPRDIESGPLVAVAPSLSAAKLGVSKMKKAGAAIGSRLLRPIKAMEDPSVSLRNDYPAISGKALAAPL</sequence>
<protein>
    <submittedName>
        <fullName evidence="1">Uncharacterized protein</fullName>
    </submittedName>
</protein>
<proteinExistence type="predicted"/>
<comment type="caution">
    <text evidence="1">The sequence shown here is derived from an EMBL/GenBank/DDBJ whole genome shotgun (WGS) entry which is preliminary data.</text>
</comment>
<dbReference type="EMBL" id="VIEB01003794">
    <property type="protein sequence ID" value="TQD69367.1"/>
    <property type="molecule type" value="Genomic_DNA"/>
</dbReference>
<gene>
    <name evidence="1" type="ORF">C1H46_045100</name>
</gene>
<keyword evidence="2" id="KW-1185">Reference proteome</keyword>
<reference evidence="1 2" key="1">
    <citation type="journal article" date="2019" name="G3 (Bethesda)">
        <title>Sequencing of a Wild Apple (Malus baccata) Genome Unravels the Differences Between Cultivated and Wild Apple Species Regarding Disease Resistance and Cold Tolerance.</title>
        <authorList>
            <person name="Chen X."/>
        </authorList>
    </citation>
    <scope>NUCLEOTIDE SEQUENCE [LARGE SCALE GENOMIC DNA]</scope>
    <source>
        <strain evidence="2">cv. Shandingzi</strain>
        <tissue evidence="1">Leaves</tissue>
    </source>
</reference>
<dbReference type="STRING" id="106549.A0A540K589"/>
<dbReference type="Proteomes" id="UP000315295">
    <property type="component" value="Unassembled WGS sequence"/>
</dbReference>
<evidence type="ECO:0000313" key="1">
    <source>
        <dbReference type="EMBL" id="TQD69367.1"/>
    </source>
</evidence>
<dbReference type="AlphaFoldDB" id="A0A540K589"/>
<organism evidence="1 2">
    <name type="scientific">Malus baccata</name>
    <name type="common">Siberian crab apple</name>
    <name type="synonym">Pyrus baccata</name>
    <dbReference type="NCBI Taxonomy" id="106549"/>
    <lineage>
        <taxon>Eukaryota</taxon>
        <taxon>Viridiplantae</taxon>
        <taxon>Streptophyta</taxon>
        <taxon>Embryophyta</taxon>
        <taxon>Tracheophyta</taxon>
        <taxon>Spermatophyta</taxon>
        <taxon>Magnoliopsida</taxon>
        <taxon>eudicotyledons</taxon>
        <taxon>Gunneridae</taxon>
        <taxon>Pentapetalae</taxon>
        <taxon>rosids</taxon>
        <taxon>fabids</taxon>
        <taxon>Rosales</taxon>
        <taxon>Rosaceae</taxon>
        <taxon>Amygdaloideae</taxon>
        <taxon>Maleae</taxon>
        <taxon>Malus</taxon>
    </lineage>
</organism>
<accession>A0A540K589</accession>
<evidence type="ECO:0000313" key="2">
    <source>
        <dbReference type="Proteomes" id="UP000315295"/>
    </source>
</evidence>
<name>A0A540K589_MALBA</name>